<dbReference type="AlphaFoldDB" id="A0A8S1CHR9"/>
<name>A0A8S1CHR9_9INSE</name>
<dbReference type="OrthoDB" id="47276at2759"/>
<keyword evidence="2" id="KW-0812">Transmembrane</keyword>
<keyword evidence="3" id="KW-0732">Signal</keyword>
<protein>
    <recommendedName>
        <fullName evidence="6">CUB domain-containing protein</fullName>
    </recommendedName>
</protein>
<comment type="caution">
    <text evidence="4">The sequence shown here is derived from an EMBL/GenBank/DDBJ whole genome shotgun (WGS) entry which is preliminary data.</text>
</comment>
<evidence type="ECO:0008006" key="6">
    <source>
        <dbReference type="Google" id="ProtNLM"/>
    </source>
</evidence>
<feature type="chain" id="PRO_5035949285" description="CUB domain-containing protein" evidence="3">
    <location>
        <begin position="19"/>
        <end position="331"/>
    </location>
</feature>
<evidence type="ECO:0000256" key="3">
    <source>
        <dbReference type="SAM" id="SignalP"/>
    </source>
</evidence>
<feature type="transmembrane region" description="Helical" evidence="2">
    <location>
        <begin position="230"/>
        <end position="251"/>
    </location>
</feature>
<keyword evidence="2" id="KW-0472">Membrane</keyword>
<sequence>MRFFYLIIAVFGASSVQATLEYTLEHSSVCDPVAKKRTVKLGNKERSALHLTEGKLFKHWTGTRSFNCTFLVQGISKDELSVVVQNLNFRKDPVTEECIDYVQFYQENGKILKYCGELKVDNPIDLDVNNLLDNAILHFKEDILVNVFVSRIPLDPEVKLKFDIVFTSFKLCSENAADYAPCGDTKMCIWEGLFYDGNINCPYNGCYDEKLCFNPYPEHKKTKYQITSELNLLFILATTCVLMVVVVCAYFKCQAYFLDDGIPVELRCGTPTCATAPPLEDPKDAPPPYHSLFPDSDPEQGPEVTLLVQPPPNPDEQTARITGPSSAAFST</sequence>
<reference evidence="4 5" key="1">
    <citation type="submission" date="2020-04" db="EMBL/GenBank/DDBJ databases">
        <authorList>
            <person name="Alioto T."/>
            <person name="Alioto T."/>
            <person name="Gomez Garrido J."/>
        </authorList>
    </citation>
    <scope>NUCLEOTIDE SEQUENCE [LARGE SCALE GENOMIC DNA]</scope>
</reference>
<feature type="compositionally biased region" description="Polar residues" evidence="1">
    <location>
        <begin position="315"/>
        <end position="331"/>
    </location>
</feature>
<keyword evidence="2" id="KW-1133">Transmembrane helix</keyword>
<dbReference type="Proteomes" id="UP000494165">
    <property type="component" value="Unassembled WGS sequence"/>
</dbReference>
<organism evidence="4 5">
    <name type="scientific">Cloeon dipterum</name>
    <dbReference type="NCBI Taxonomy" id="197152"/>
    <lineage>
        <taxon>Eukaryota</taxon>
        <taxon>Metazoa</taxon>
        <taxon>Ecdysozoa</taxon>
        <taxon>Arthropoda</taxon>
        <taxon>Hexapoda</taxon>
        <taxon>Insecta</taxon>
        <taxon>Pterygota</taxon>
        <taxon>Palaeoptera</taxon>
        <taxon>Ephemeroptera</taxon>
        <taxon>Pisciforma</taxon>
        <taxon>Baetidae</taxon>
        <taxon>Cloeon</taxon>
    </lineage>
</organism>
<evidence type="ECO:0000313" key="4">
    <source>
        <dbReference type="EMBL" id="CAB3367830.1"/>
    </source>
</evidence>
<gene>
    <name evidence="4" type="ORF">CLODIP_2_CD11751</name>
</gene>
<feature type="signal peptide" evidence="3">
    <location>
        <begin position="1"/>
        <end position="18"/>
    </location>
</feature>
<keyword evidence="5" id="KW-1185">Reference proteome</keyword>
<feature type="region of interest" description="Disordered" evidence="1">
    <location>
        <begin position="279"/>
        <end position="331"/>
    </location>
</feature>
<evidence type="ECO:0000313" key="5">
    <source>
        <dbReference type="Proteomes" id="UP000494165"/>
    </source>
</evidence>
<proteinExistence type="predicted"/>
<evidence type="ECO:0000256" key="2">
    <source>
        <dbReference type="SAM" id="Phobius"/>
    </source>
</evidence>
<accession>A0A8S1CHR9</accession>
<dbReference type="EMBL" id="CADEPI010000033">
    <property type="protein sequence ID" value="CAB3367830.1"/>
    <property type="molecule type" value="Genomic_DNA"/>
</dbReference>
<evidence type="ECO:0000256" key="1">
    <source>
        <dbReference type="SAM" id="MobiDB-lite"/>
    </source>
</evidence>